<accession>A0ABR7KWN4</accession>
<keyword evidence="2" id="KW-0418">Kinase</keyword>
<dbReference type="RefSeq" id="WP_187072741.1">
    <property type="nucleotide sequence ID" value="NZ_JACRYL010000019.1"/>
</dbReference>
<dbReference type="Proteomes" id="UP000652755">
    <property type="component" value="Unassembled WGS sequence"/>
</dbReference>
<evidence type="ECO:0000256" key="1">
    <source>
        <dbReference type="ARBA" id="ARBA00022679"/>
    </source>
</evidence>
<dbReference type="InterPro" id="IPR011110">
    <property type="entry name" value="Reg_prop"/>
</dbReference>
<dbReference type="InterPro" id="IPR013783">
    <property type="entry name" value="Ig-like_fold"/>
</dbReference>
<dbReference type="SUPFAM" id="SSF50998">
    <property type="entry name" value="Quinoprotein alcohol dehydrogenase-like"/>
    <property type="match status" value="2"/>
</dbReference>
<dbReference type="Pfam" id="PF07494">
    <property type="entry name" value="Reg_prop"/>
    <property type="match status" value="1"/>
</dbReference>
<dbReference type="InterPro" id="IPR036890">
    <property type="entry name" value="HATPase_C_sf"/>
</dbReference>
<dbReference type="InterPro" id="IPR050482">
    <property type="entry name" value="Sensor_HK_TwoCompSys"/>
</dbReference>
<keyword evidence="4" id="KW-0812">Transmembrane</keyword>
<proteinExistence type="predicted"/>
<evidence type="ECO:0000313" key="7">
    <source>
        <dbReference type="Proteomes" id="UP000652755"/>
    </source>
</evidence>
<dbReference type="PROSITE" id="PS50109">
    <property type="entry name" value="HIS_KIN"/>
    <property type="match status" value="1"/>
</dbReference>
<sequence>MIKKKTLTFIIYTKFLVVFLCVFTLKSIAQNNQTLLFNHLTQEDGLSDPTVRALHTDQDNFLWIGTENGLNRFDGTSCIIYKESARNRSSFPGSYITKIIEDRKGDLIIGSQSNLVKYNKAQDNFSLYSFPKTADFKSNYYSFPFYIDAEENLWVYLAGNVYKYIEKQKKLNYVTTYSNGYIFAPIPYYKKLNWFVSRGVKGIYINKADDVKEQNVKEFFMNGQSLVSHIEDVYIANDSLFWLAGEKGLIKLNPKSKKYETFNTYLKTKNIVCTALAKYPGKPWLFVGTRNNGLMVFDLETEKFINQYVHQPNNPFSLSANYVRRIYIDKKQNLFVAIDGYGLDYTNLNKVIFPRYLGKEEAKNSSFDNDISFILKDKYGKIWCGTKTSGLLVYNQNLNKSVRHEFSKMGISKLIELNNSDLLIELATGAFFIYNQSQDKFFPLKTIFSKNYDGKVQINQITKIGNDFYAATEYGVAKVEIRNHNQLVFNMIDEINQLLSWPNIQRLIQISATKILVQTFYTSMYLYSLNNGKFKFEKEIGRSPYATNGNVTIGDKIFLATTSGLIKFNIATNRLDNLSIFDGNCTSILADGNKNLWVGTNNGLYFYDNKKQSKIRYTISDGLQSMVFNTNSIALIDTNQIAIGGINGINIFNPSKTNIYKSVAQPKITEILINDQPYTAIGNPITVNNLILKHNQNTLTFAFSSMDYINPKQRKIVYRMVGYDNKEITVLGSNRIRFPSMPSGNFKLELLDVQSNLKTTLSITIGSPFWKKWWFISAMVISLILLSALILFLYLRWIKHQQLLQLRQMINFQKADRKRIADDLHDDLGLKLSSLKHYLLAGDINKMIDSGELRRLSSEYIDEAVNVLRTTLINLSPKTLDENGLIIALQDLTENISRLEIVIIHFDHSGFTTILKSTQQYALYRICQELINNTIKHSEAKNIYISIINRDEKLILLYEDDGKGFDYELIKRGYGLSNIEAHIKAIKADIEIDTEIGKGVAVTVTINLRHNTKSKIDD</sequence>
<dbReference type="InterPro" id="IPR015943">
    <property type="entry name" value="WD40/YVTN_repeat-like_dom_sf"/>
</dbReference>
<evidence type="ECO:0000256" key="3">
    <source>
        <dbReference type="ARBA" id="ARBA00023012"/>
    </source>
</evidence>
<feature type="transmembrane region" description="Helical" evidence="4">
    <location>
        <begin position="773"/>
        <end position="795"/>
    </location>
</feature>
<dbReference type="InterPro" id="IPR011047">
    <property type="entry name" value="Quinoprotein_ADH-like_sf"/>
</dbReference>
<dbReference type="InterPro" id="IPR005467">
    <property type="entry name" value="His_kinase_dom"/>
</dbReference>
<dbReference type="SMART" id="SM00387">
    <property type="entry name" value="HATPase_c"/>
    <property type="match status" value="1"/>
</dbReference>
<dbReference type="Gene3D" id="3.30.565.10">
    <property type="entry name" value="Histidine kinase-like ATPase, C-terminal domain"/>
    <property type="match status" value="1"/>
</dbReference>
<keyword evidence="1" id="KW-0808">Transferase</keyword>
<evidence type="ECO:0000259" key="5">
    <source>
        <dbReference type="PROSITE" id="PS50109"/>
    </source>
</evidence>
<name>A0ABR7KWN4_9SPHI</name>
<keyword evidence="4" id="KW-0472">Membrane</keyword>
<evidence type="ECO:0000256" key="2">
    <source>
        <dbReference type="ARBA" id="ARBA00022777"/>
    </source>
</evidence>
<dbReference type="Pfam" id="PF02518">
    <property type="entry name" value="HATPase_c"/>
    <property type="match status" value="1"/>
</dbReference>
<keyword evidence="4" id="KW-1133">Transmembrane helix</keyword>
<evidence type="ECO:0000313" key="6">
    <source>
        <dbReference type="EMBL" id="MBC6112314.1"/>
    </source>
</evidence>
<dbReference type="Gene3D" id="2.130.10.10">
    <property type="entry name" value="YVTN repeat-like/Quinoprotein amine dehydrogenase"/>
    <property type="match status" value="2"/>
</dbReference>
<feature type="domain" description="Histidine kinase" evidence="5">
    <location>
        <begin position="823"/>
        <end position="1010"/>
    </location>
</feature>
<gene>
    <name evidence="6" type="ORF">H7U22_17970</name>
</gene>
<organism evidence="6 7">
    <name type="scientific">Pedobacter fastidiosus</name>
    <dbReference type="NCBI Taxonomy" id="2765361"/>
    <lineage>
        <taxon>Bacteria</taxon>
        <taxon>Pseudomonadati</taxon>
        <taxon>Bacteroidota</taxon>
        <taxon>Sphingobacteriia</taxon>
        <taxon>Sphingobacteriales</taxon>
        <taxon>Sphingobacteriaceae</taxon>
        <taxon>Pedobacter</taxon>
    </lineage>
</organism>
<reference evidence="6 7" key="1">
    <citation type="submission" date="2020-08" db="EMBL/GenBank/DDBJ databases">
        <authorList>
            <person name="Sun Q."/>
            <person name="Inoue M."/>
        </authorList>
    </citation>
    <scope>NUCLEOTIDE SEQUENCE [LARGE SCALE GENOMIC DNA]</scope>
    <source>
        <strain evidence="6 7">CCM 8938</strain>
    </source>
</reference>
<evidence type="ECO:0000256" key="4">
    <source>
        <dbReference type="SAM" id="Phobius"/>
    </source>
</evidence>
<comment type="caution">
    <text evidence="6">The sequence shown here is derived from an EMBL/GenBank/DDBJ whole genome shotgun (WGS) entry which is preliminary data.</text>
</comment>
<keyword evidence="3" id="KW-0902">Two-component regulatory system</keyword>
<dbReference type="SUPFAM" id="SSF55874">
    <property type="entry name" value="ATPase domain of HSP90 chaperone/DNA topoisomerase II/histidine kinase"/>
    <property type="match status" value="1"/>
</dbReference>
<dbReference type="PANTHER" id="PTHR24421:SF60">
    <property type="entry name" value="SENSOR HISTIDINE KINASE COMP"/>
    <property type="match status" value="1"/>
</dbReference>
<dbReference type="EMBL" id="JACRYL010000019">
    <property type="protein sequence ID" value="MBC6112314.1"/>
    <property type="molecule type" value="Genomic_DNA"/>
</dbReference>
<protein>
    <recommendedName>
        <fullName evidence="5">Histidine kinase domain-containing protein</fullName>
    </recommendedName>
</protein>
<dbReference type="PANTHER" id="PTHR24421">
    <property type="entry name" value="NITRATE/NITRITE SENSOR PROTEIN NARX-RELATED"/>
    <property type="match status" value="1"/>
</dbReference>
<dbReference type="Gene3D" id="2.60.40.10">
    <property type="entry name" value="Immunoglobulins"/>
    <property type="match status" value="1"/>
</dbReference>
<keyword evidence="7" id="KW-1185">Reference proteome</keyword>
<dbReference type="InterPro" id="IPR003594">
    <property type="entry name" value="HATPase_dom"/>
</dbReference>
<dbReference type="CDD" id="cd16917">
    <property type="entry name" value="HATPase_UhpB-NarQ-NarX-like"/>
    <property type="match status" value="1"/>
</dbReference>